<organism evidence="3 4">
    <name type="scientific">Congregibacter litoralis KT71</name>
    <dbReference type="NCBI Taxonomy" id="314285"/>
    <lineage>
        <taxon>Bacteria</taxon>
        <taxon>Pseudomonadati</taxon>
        <taxon>Pseudomonadota</taxon>
        <taxon>Gammaproteobacteria</taxon>
        <taxon>Cellvibrionales</taxon>
        <taxon>Halieaceae</taxon>
        <taxon>Congregibacter</taxon>
    </lineage>
</organism>
<feature type="transmembrane region" description="Helical" evidence="1">
    <location>
        <begin position="15"/>
        <end position="33"/>
    </location>
</feature>
<keyword evidence="1" id="KW-0472">Membrane</keyword>
<keyword evidence="1" id="KW-1133">Transmembrane helix</keyword>
<evidence type="ECO:0000256" key="1">
    <source>
        <dbReference type="SAM" id="Phobius"/>
    </source>
</evidence>
<name>A4A864_9GAMM</name>
<dbReference type="eggNOG" id="ENOG5032Y4C">
    <property type="taxonomic scope" value="Bacteria"/>
</dbReference>
<dbReference type="EMBL" id="AAOA02000001">
    <property type="protein sequence ID" value="EAQ97859.1"/>
    <property type="molecule type" value="Genomic_DNA"/>
</dbReference>
<comment type="caution">
    <text evidence="3">The sequence shown here is derived from an EMBL/GenBank/DDBJ whole genome shotgun (WGS) entry which is preliminary data.</text>
</comment>
<dbReference type="AlphaFoldDB" id="A4A864"/>
<evidence type="ECO:0000313" key="4">
    <source>
        <dbReference type="Proteomes" id="UP000019205"/>
    </source>
</evidence>
<accession>A4A864</accession>
<dbReference type="HOGENOM" id="CLU_1154872_0_0_6"/>
<reference evidence="3" key="3">
    <citation type="submission" date="2013-10" db="EMBL/GenBank/DDBJ databases">
        <title>Genome sequence of Congregibacter litoralis.</title>
        <authorList>
            <person name="Spring S."/>
            <person name="Fiebig A."/>
            <person name="Goeker M."/>
        </authorList>
    </citation>
    <scope>NUCLEOTIDE SEQUENCE</scope>
    <source>
        <strain evidence="3">KT71</strain>
    </source>
</reference>
<keyword evidence="4" id="KW-1185">Reference proteome</keyword>
<gene>
    <name evidence="2" type="ORF">KT71_13155</name>
    <name evidence="3" type="ORF">KT71_14879</name>
</gene>
<reference evidence="3 4" key="1">
    <citation type="journal article" date="2007" name="Proc. Natl. Acad. Sci. U.S.A.">
        <title>Characterization of a marine gammaproteobacterium capable of aerobic anoxygenic photosynthesis.</title>
        <authorList>
            <person name="Fuchs B.M."/>
            <person name="Spring S."/>
            <person name="Teeling H."/>
            <person name="Quast C."/>
            <person name="Wulf J."/>
            <person name="Schattenhofer M."/>
            <person name="Yan S."/>
            <person name="Ferriera S."/>
            <person name="Johnson J."/>
            <person name="Glockner F.O."/>
            <person name="Amann R."/>
        </authorList>
    </citation>
    <scope>NUCLEOTIDE SEQUENCE [LARGE SCALE GENOMIC DNA]</scope>
    <source>
        <strain evidence="3">KT71</strain>
    </source>
</reference>
<dbReference type="EMBL" id="AAOA02000001">
    <property type="protein sequence ID" value="EAQ96336.1"/>
    <property type="molecule type" value="Genomic_DNA"/>
</dbReference>
<evidence type="ECO:0000313" key="3">
    <source>
        <dbReference type="EMBL" id="EAQ97859.1"/>
    </source>
</evidence>
<reference evidence="3 4" key="2">
    <citation type="journal article" date="2009" name="PLoS ONE">
        <title>The photosynthetic apparatus and its regulation in the aerobic gammaproteobacterium Congregibacter litoralis gen. nov., sp. nov.</title>
        <authorList>
            <person name="Spring S."/>
            <person name="Lunsdorf H."/>
            <person name="Fuchs B.M."/>
            <person name="Tindall B.J."/>
        </authorList>
    </citation>
    <scope>NUCLEOTIDE SEQUENCE [LARGE SCALE GENOMIC DNA]</scope>
    <source>
        <strain evidence="3">KT71</strain>
    </source>
</reference>
<dbReference type="STRING" id="314285.KT71_13155"/>
<proteinExistence type="predicted"/>
<keyword evidence="1" id="KW-0812">Transmembrane</keyword>
<dbReference type="RefSeq" id="WP_008295065.1">
    <property type="nucleotide sequence ID" value="NZ_CM002299.1"/>
</dbReference>
<protein>
    <submittedName>
        <fullName evidence="3">Uncharacterized protein</fullName>
    </submittedName>
</protein>
<evidence type="ECO:0000313" key="2">
    <source>
        <dbReference type="EMBL" id="EAQ96336.1"/>
    </source>
</evidence>
<dbReference type="Proteomes" id="UP000019205">
    <property type="component" value="Chromosome"/>
</dbReference>
<dbReference type="OrthoDB" id="6388784at2"/>
<sequence>MLLRRVTEHVRNQNWFAVGIDFCIVVIGVYIGIQVANWNSSRLTQQEESVLVSRLLAEFKELEGKLNQNLLTYKKDKEILQELINEVSGGVSEQEALTVAERSLGISLLSPAISTPAYRELLSTGKINIIQSQALKRALRDWGIQADRLDIATPVILDYLFLHGAPLHDVTNAARNGGFAEGSLFKSQLSSQVESLELYLGALNCLRGVELLLDWQTVTLERAAEVIMAAEQYSRSIEPE</sequence>